<dbReference type="Proteomes" id="UP000005627">
    <property type="component" value="Chromosome 1"/>
</dbReference>
<accession>G8ZLN5</accession>
<evidence type="ECO:0000313" key="3">
    <source>
        <dbReference type="Proteomes" id="UP000005627"/>
    </source>
</evidence>
<organism evidence="2 3">
    <name type="scientific">Torulaspora delbrueckii</name>
    <name type="common">Yeast</name>
    <name type="synonym">Candida colliculosa</name>
    <dbReference type="NCBI Taxonomy" id="4950"/>
    <lineage>
        <taxon>Eukaryota</taxon>
        <taxon>Fungi</taxon>
        <taxon>Dikarya</taxon>
        <taxon>Ascomycota</taxon>
        <taxon>Saccharomycotina</taxon>
        <taxon>Saccharomycetes</taxon>
        <taxon>Saccharomycetales</taxon>
        <taxon>Saccharomycetaceae</taxon>
        <taxon>Torulaspora</taxon>
    </lineage>
</organism>
<evidence type="ECO:0000313" key="2">
    <source>
        <dbReference type="EMBL" id="CCE89529.1"/>
    </source>
</evidence>
<feature type="region of interest" description="Disordered" evidence="1">
    <location>
        <begin position="1"/>
        <end position="66"/>
    </location>
</feature>
<dbReference type="HOGENOM" id="CLU_1332125_0_0_1"/>
<dbReference type="RefSeq" id="XP_003678740.1">
    <property type="nucleotide sequence ID" value="XM_003678692.1"/>
</dbReference>
<keyword evidence="3" id="KW-1185">Reference proteome</keyword>
<feature type="region of interest" description="Disordered" evidence="1">
    <location>
        <begin position="130"/>
        <end position="153"/>
    </location>
</feature>
<dbReference type="EMBL" id="HE616742">
    <property type="protein sequence ID" value="CCE89529.1"/>
    <property type="molecule type" value="Genomic_DNA"/>
</dbReference>
<dbReference type="eggNOG" id="ENOG502SC7S">
    <property type="taxonomic scope" value="Eukaryota"/>
</dbReference>
<gene>
    <name evidence="2" type="primary">TDEL0A01970</name>
    <name evidence="2" type="ORF">TDEL_0A01970</name>
</gene>
<sequence>MTSPTDAAHVVPTHQRITSSKQWVIDRKEPARQINIRPKNHTTSSHSTTQSAAAERESRKKQKELETAKLQIEYDSVKQENDKLKKVILRLKQEIDVYAGLIDNGQQQQQQRLTERVPDPKVKDLLINTSKRRKRSEPTVVTQPVQDQSEPVSKDDIVLMNTLSDVLAQME</sequence>
<feature type="compositionally biased region" description="Polar residues" evidence="1">
    <location>
        <begin position="139"/>
        <end position="151"/>
    </location>
</feature>
<feature type="compositionally biased region" description="Basic and acidic residues" evidence="1">
    <location>
        <begin position="54"/>
        <end position="66"/>
    </location>
</feature>
<feature type="compositionally biased region" description="Low complexity" evidence="1">
    <location>
        <begin position="41"/>
        <end position="53"/>
    </location>
</feature>
<name>G8ZLN5_TORDE</name>
<dbReference type="AlphaFoldDB" id="G8ZLN5"/>
<dbReference type="InParanoid" id="G8ZLN5"/>
<dbReference type="OrthoDB" id="4036426at2759"/>
<dbReference type="KEGG" id="tdl:TDEL_0A01970"/>
<reference evidence="2 3" key="1">
    <citation type="journal article" date="2011" name="Proc. Natl. Acad. Sci. U.S.A.">
        <title>Evolutionary erosion of yeast sex chromosomes by mating-type switching accidents.</title>
        <authorList>
            <person name="Gordon J.L."/>
            <person name="Armisen D."/>
            <person name="Proux-Wera E."/>
            <person name="Oheigeartaigh S.S."/>
            <person name="Byrne K.P."/>
            <person name="Wolfe K.H."/>
        </authorList>
    </citation>
    <scope>NUCLEOTIDE SEQUENCE [LARGE SCALE GENOMIC DNA]</scope>
    <source>
        <strain evidence="3">ATCC 10662 / CBS 1146 / NBRC 0425 / NCYC 2629 / NRRL Y-866</strain>
    </source>
</reference>
<evidence type="ECO:0000256" key="1">
    <source>
        <dbReference type="SAM" id="MobiDB-lite"/>
    </source>
</evidence>
<dbReference type="GeneID" id="11502829"/>
<proteinExistence type="predicted"/>
<protein>
    <submittedName>
        <fullName evidence="2">Uncharacterized protein</fullName>
    </submittedName>
</protein>